<dbReference type="EMBL" id="JACVVK020000005">
    <property type="protein sequence ID" value="KAK7506802.1"/>
    <property type="molecule type" value="Genomic_DNA"/>
</dbReference>
<accession>A0ABD0M691</accession>
<sequence length="202" mass="22551">MALIVSNPDFLSVADNFQSIASFHVLGVFQHENPSVPSQSLNSNCSKIDPLCLALSVDGGNPSKCQFVAFTGDKGLAPYGLQVVPGRQAGWGQMCLEGLKPEIRQAAGLFVVNRYCAIDRREQGCYPVTEERIYLQRNRIDVTEETFCPTCKKRIGESHSRDPECDMSRVLNIVAYLRTFAHTTIQHLFKTQTRCWAESVAY</sequence>
<comment type="caution">
    <text evidence="1">The sequence shown here is derived from an EMBL/GenBank/DDBJ whole genome shotgun (WGS) entry which is preliminary data.</text>
</comment>
<organism evidence="1 2">
    <name type="scientific">Batillaria attramentaria</name>
    <dbReference type="NCBI Taxonomy" id="370345"/>
    <lineage>
        <taxon>Eukaryota</taxon>
        <taxon>Metazoa</taxon>
        <taxon>Spiralia</taxon>
        <taxon>Lophotrochozoa</taxon>
        <taxon>Mollusca</taxon>
        <taxon>Gastropoda</taxon>
        <taxon>Caenogastropoda</taxon>
        <taxon>Sorbeoconcha</taxon>
        <taxon>Cerithioidea</taxon>
        <taxon>Batillariidae</taxon>
        <taxon>Batillaria</taxon>
    </lineage>
</organism>
<evidence type="ECO:0000313" key="2">
    <source>
        <dbReference type="Proteomes" id="UP001519460"/>
    </source>
</evidence>
<gene>
    <name evidence="1" type="ORF">BaRGS_00001653</name>
</gene>
<dbReference type="AlphaFoldDB" id="A0ABD0M691"/>
<dbReference type="Proteomes" id="UP001519460">
    <property type="component" value="Unassembled WGS sequence"/>
</dbReference>
<keyword evidence="2" id="KW-1185">Reference proteome</keyword>
<protein>
    <submittedName>
        <fullName evidence="1">Uncharacterized protein</fullName>
    </submittedName>
</protein>
<evidence type="ECO:0000313" key="1">
    <source>
        <dbReference type="EMBL" id="KAK7506802.1"/>
    </source>
</evidence>
<name>A0ABD0M691_9CAEN</name>
<feature type="non-terminal residue" evidence="1">
    <location>
        <position position="202"/>
    </location>
</feature>
<reference evidence="1 2" key="1">
    <citation type="journal article" date="2023" name="Sci. Data">
        <title>Genome assembly of the Korean intertidal mud-creeper Batillaria attramentaria.</title>
        <authorList>
            <person name="Patra A.K."/>
            <person name="Ho P.T."/>
            <person name="Jun S."/>
            <person name="Lee S.J."/>
            <person name="Kim Y."/>
            <person name="Won Y.J."/>
        </authorList>
    </citation>
    <scope>NUCLEOTIDE SEQUENCE [LARGE SCALE GENOMIC DNA]</scope>
    <source>
        <strain evidence="1">Wonlab-2016</strain>
    </source>
</reference>
<proteinExistence type="predicted"/>